<dbReference type="GO" id="GO:0016810">
    <property type="term" value="F:hydrolase activity, acting on carbon-nitrogen (but not peptide) bonds"/>
    <property type="evidence" value="ECO:0007669"/>
    <property type="project" value="InterPro"/>
</dbReference>
<dbReference type="InterPro" id="IPR002509">
    <property type="entry name" value="NODB_dom"/>
</dbReference>
<dbReference type="PANTHER" id="PTHR34216:SF7">
    <property type="entry name" value="POLY-BETA-1,6-N-ACETYL-D-GLUCOSAMINE N-DEACETYLASE"/>
    <property type="match status" value="1"/>
</dbReference>
<dbReference type="Pfam" id="PF01522">
    <property type="entry name" value="Polysacc_deac_1"/>
    <property type="match status" value="1"/>
</dbReference>
<evidence type="ECO:0000313" key="4">
    <source>
        <dbReference type="EMBL" id="ACV26592.1"/>
    </source>
</evidence>
<dbReference type="FunCoup" id="C7RBF0">
    <property type="interactions" value="6"/>
</dbReference>
<dbReference type="HOGENOM" id="CLU_030024_9_2_6"/>
<dbReference type="KEGG" id="kko:Kkor_1173"/>
<sequence length="656" mass="75138">MSVIKKLLLSCILCVSHFASASPQSDFFALCYHDVTPNPIKSLHQDSGMVTTENLIQHFEWLKDNGYTVVSLDDIIAARSGKAPLPEKAVYLTFDDGYRSFYTQIYLLLKLYNYPATFALVTSWIESPESVQYGRILKSSNEFLTWEQIIEMQDSGLIEIASHSHNLHQGVIGNPQGNSQPAAMTRIFDGTDYESEEAYQERIRHDLKISYDLINKHTGVAPRAIVWPYGSYSGQTWEIAQEVGFKQSLVLGTGANNLIDATVNNKINKSEHISRYLISDNPIDADISTAIEPYDYKAPHRAVHIDLDYVYDPDPEQQHRNLSALLDRIRTLKVSHVYLQAFADEDGDGNASALYFPNRMMPVKADLFNRVAWQLKTRAEVKVFAWMPVSAFNLGDEFYLQHGVKEWRDGQIVPSTNNYRRLSIFSPEAQESIKSIYADLARYSYVAGVLFHDDAFLTDFEDVSPEALNYYRSHGLVFDSIDDLRSPSIIDEWTRIKTNALIDFTHELATILERYNGSVVTARNLYSQPIINRQAARWYAQDLSSFSDNYDITAVMAMPFMEQAKEPMQWLKQLLQHMEKLPNKNKVVLELQTVDWRTQSKIKEKILLEQMELFMRQGFIHFGYYPDDFINDHPRLNTIIKGISLSSVPSEETSDE</sequence>
<evidence type="ECO:0000256" key="2">
    <source>
        <dbReference type="SAM" id="SignalP"/>
    </source>
</evidence>
<dbReference type="OrthoDB" id="9814639at2"/>
<protein>
    <submittedName>
        <fullName evidence="4">Polysaccharide deacetylase</fullName>
    </submittedName>
</protein>
<dbReference type="GO" id="GO:0005975">
    <property type="term" value="P:carbohydrate metabolic process"/>
    <property type="evidence" value="ECO:0007669"/>
    <property type="project" value="InterPro"/>
</dbReference>
<keyword evidence="1 2" id="KW-0732">Signal</keyword>
<evidence type="ECO:0000256" key="1">
    <source>
        <dbReference type="ARBA" id="ARBA00022729"/>
    </source>
</evidence>
<accession>C7RBF0</accession>
<dbReference type="eggNOG" id="COG0726">
    <property type="taxonomic scope" value="Bacteria"/>
</dbReference>
<proteinExistence type="predicted"/>
<dbReference type="InterPro" id="IPR051398">
    <property type="entry name" value="Polysacch_Deacetylase"/>
</dbReference>
<gene>
    <name evidence="4" type="ordered locus">Kkor_1173</name>
</gene>
<feature type="chain" id="PRO_5002982352" evidence="2">
    <location>
        <begin position="22"/>
        <end position="656"/>
    </location>
</feature>
<dbReference type="InterPro" id="IPR023854">
    <property type="entry name" value="PGA_deacetylase_PgaB"/>
</dbReference>
<dbReference type="GO" id="GO:0043708">
    <property type="term" value="P:cell adhesion involved in biofilm formation"/>
    <property type="evidence" value="ECO:0007669"/>
    <property type="project" value="InterPro"/>
</dbReference>
<dbReference type="EMBL" id="CP001707">
    <property type="protein sequence ID" value="ACV26592.1"/>
    <property type="molecule type" value="Genomic_DNA"/>
</dbReference>
<dbReference type="STRING" id="523791.Kkor_1173"/>
<evidence type="ECO:0000259" key="3">
    <source>
        <dbReference type="PROSITE" id="PS51677"/>
    </source>
</evidence>
<reference evidence="4 5" key="1">
    <citation type="journal article" date="2009" name="Stand. Genomic Sci.">
        <title>Complete genome sequence of Kangiella koreensis type strain (SW-125).</title>
        <authorList>
            <person name="Han C."/>
            <person name="Sikorski J."/>
            <person name="Lapidus A."/>
            <person name="Nolan M."/>
            <person name="Glavina Del Rio T."/>
            <person name="Tice H."/>
            <person name="Cheng J.F."/>
            <person name="Lucas S."/>
            <person name="Chen F."/>
            <person name="Copeland A."/>
            <person name="Ivanova N."/>
            <person name="Mavromatis K."/>
            <person name="Ovchinnikova G."/>
            <person name="Pati A."/>
            <person name="Bruce D."/>
            <person name="Goodwin L."/>
            <person name="Pitluck S."/>
            <person name="Chen A."/>
            <person name="Palaniappan K."/>
            <person name="Land M."/>
            <person name="Hauser L."/>
            <person name="Chang Y.J."/>
            <person name="Jeffries C.D."/>
            <person name="Chain P."/>
            <person name="Saunders E."/>
            <person name="Brettin T."/>
            <person name="Goker M."/>
            <person name="Tindall B.J."/>
            <person name="Bristow J."/>
            <person name="Eisen J.A."/>
            <person name="Markowitz V."/>
            <person name="Hugenholtz P."/>
            <person name="Kyrpides N.C."/>
            <person name="Klenk H.P."/>
            <person name="Detter J.C."/>
        </authorList>
    </citation>
    <scope>NUCLEOTIDE SEQUENCE [LARGE SCALE GENOMIC DNA]</scope>
    <source>
        <strain evidence="5">DSM 16069 / KCTC 12182 / SW-125</strain>
    </source>
</reference>
<dbReference type="Gene3D" id="3.20.20.370">
    <property type="entry name" value="Glycoside hydrolase/deacetylase"/>
    <property type="match status" value="1"/>
</dbReference>
<dbReference type="InterPro" id="IPR011330">
    <property type="entry name" value="Glyco_hydro/deAcase_b/a-brl"/>
</dbReference>
<dbReference type="Gene3D" id="3.20.20.80">
    <property type="entry name" value="Glycosidases"/>
    <property type="match status" value="1"/>
</dbReference>
<dbReference type="RefSeq" id="WP_012801106.1">
    <property type="nucleotide sequence ID" value="NC_013166.1"/>
</dbReference>
<dbReference type="InParanoid" id="C7RBF0"/>
<dbReference type="PANTHER" id="PTHR34216">
    <property type="match status" value="1"/>
</dbReference>
<dbReference type="NCBIfam" id="TIGR03938">
    <property type="entry name" value="deacetyl_PgaB"/>
    <property type="match status" value="1"/>
</dbReference>
<feature type="signal peptide" evidence="2">
    <location>
        <begin position="1"/>
        <end position="21"/>
    </location>
</feature>
<evidence type="ECO:0000313" key="5">
    <source>
        <dbReference type="Proteomes" id="UP000001231"/>
    </source>
</evidence>
<dbReference type="InterPro" id="IPR032772">
    <property type="entry name" value="PGA_deacetylase_PgaB_C"/>
</dbReference>
<name>C7RBF0_KANKD</name>
<dbReference type="Pfam" id="PF14883">
    <property type="entry name" value="GHL13"/>
    <property type="match status" value="1"/>
</dbReference>
<keyword evidence="5" id="KW-1185">Reference proteome</keyword>
<dbReference type="AlphaFoldDB" id="C7RBF0"/>
<dbReference type="PROSITE" id="PS51677">
    <property type="entry name" value="NODB"/>
    <property type="match status" value="1"/>
</dbReference>
<dbReference type="SUPFAM" id="SSF88713">
    <property type="entry name" value="Glycoside hydrolase/deacetylase"/>
    <property type="match status" value="1"/>
</dbReference>
<feature type="domain" description="NodB homology" evidence="3">
    <location>
        <begin position="88"/>
        <end position="335"/>
    </location>
</feature>
<organism evidence="4 5">
    <name type="scientific">Kangiella koreensis (strain DSM 16069 / JCM 12317 / KCTC 12182 / SW-125)</name>
    <dbReference type="NCBI Taxonomy" id="523791"/>
    <lineage>
        <taxon>Bacteria</taxon>
        <taxon>Pseudomonadati</taxon>
        <taxon>Pseudomonadota</taxon>
        <taxon>Gammaproteobacteria</taxon>
        <taxon>Kangiellales</taxon>
        <taxon>Kangiellaceae</taxon>
        <taxon>Kangiella</taxon>
    </lineage>
</organism>
<dbReference type="Proteomes" id="UP000001231">
    <property type="component" value="Chromosome"/>
</dbReference>